<evidence type="ECO:0000313" key="1">
    <source>
        <dbReference type="EMBL" id="SPF52377.1"/>
    </source>
</evidence>
<dbReference type="EMBL" id="OMOF01000520">
    <property type="protein sequence ID" value="SPF52377.1"/>
    <property type="molecule type" value="Genomic_DNA"/>
</dbReference>
<proteinExistence type="predicted"/>
<reference evidence="2" key="1">
    <citation type="submission" date="2018-02" db="EMBL/GenBank/DDBJ databases">
        <authorList>
            <person name="Hausmann B."/>
        </authorList>
    </citation>
    <scope>NUCLEOTIDE SEQUENCE [LARGE SCALE GENOMIC DNA]</scope>
    <source>
        <strain evidence="2">Peat soil MAG SbF1</strain>
    </source>
</reference>
<dbReference type="Proteomes" id="UP000238916">
    <property type="component" value="Unassembled WGS sequence"/>
</dbReference>
<accession>A0A2U3LKA2</accession>
<name>A0A2U3LKA2_9FIRM</name>
<organism evidence="1 2">
    <name type="scientific">Candidatus Desulfosporosinus infrequens</name>
    <dbReference type="NCBI Taxonomy" id="2043169"/>
    <lineage>
        <taxon>Bacteria</taxon>
        <taxon>Bacillati</taxon>
        <taxon>Bacillota</taxon>
        <taxon>Clostridia</taxon>
        <taxon>Eubacteriales</taxon>
        <taxon>Desulfitobacteriaceae</taxon>
        <taxon>Desulfosporosinus</taxon>
    </lineage>
</organism>
<evidence type="ECO:0000313" key="2">
    <source>
        <dbReference type="Proteomes" id="UP000238916"/>
    </source>
</evidence>
<sequence length="167" mass="18819">MSHCKPKRIRIIPIASLRTSIGIKRTRVEPKAATKTAKDRAATPAPNRLLFQLIVTPTTNTIVRASTNSTIEARKDGRIEDQTIQYSPFVLNINLNVTIVTFKFIIQHCVPLCRCTQPTETDIIAGMIIGTLSSRLLWKFSTLVQPITDLGLRLFHYGSYERITLKK</sequence>
<gene>
    <name evidence="1" type="ORF">SBF1_5670003</name>
</gene>
<protein>
    <submittedName>
        <fullName evidence="1">Uncharacterized protein</fullName>
    </submittedName>
</protein>
<dbReference type="AlphaFoldDB" id="A0A2U3LKA2"/>